<comment type="caution">
    <text evidence="4">The sequence shown here is derived from an EMBL/GenBank/DDBJ whole genome shotgun (WGS) entry which is preliminary data.</text>
</comment>
<dbReference type="InterPro" id="IPR000683">
    <property type="entry name" value="Gfo/Idh/MocA-like_OxRdtase_N"/>
</dbReference>
<gene>
    <name evidence="4" type="primary">iolG_10</name>
    <name evidence="4" type="ORF">PAECIP111802_00494</name>
</gene>
<protein>
    <submittedName>
        <fullName evidence="4">Inositol 2-dehydrogenase/D-chiro-inositol 3-dehydrogenase</fullName>
        <ecNumber evidence="4">1.1.1.369</ecNumber>
    </submittedName>
</protein>
<evidence type="ECO:0000313" key="5">
    <source>
        <dbReference type="Proteomes" id="UP000730618"/>
    </source>
</evidence>
<dbReference type="PANTHER" id="PTHR43818:SF11">
    <property type="entry name" value="BCDNA.GH03377"/>
    <property type="match status" value="1"/>
</dbReference>
<evidence type="ECO:0000259" key="2">
    <source>
        <dbReference type="Pfam" id="PF01408"/>
    </source>
</evidence>
<dbReference type="InterPro" id="IPR055170">
    <property type="entry name" value="GFO_IDH_MocA-like_dom"/>
</dbReference>
<reference evidence="4 5" key="1">
    <citation type="submission" date="2021-06" db="EMBL/GenBank/DDBJ databases">
        <authorList>
            <person name="Criscuolo A."/>
        </authorList>
    </citation>
    <scope>NUCLEOTIDE SEQUENCE [LARGE SCALE GENOMIC DNA]</scope>
    <source>
        <strain evidence="5">CIP 111802</strain>
    </source>
</reference>
<dbReference type="PANTHER" id="PTHR43818">
    <property type="entry name" value="BCDNA.GH03377"/>
    <property type="match status" value="1"/>
</dbReference>
<dbReference type="GO" id="GO:0016491">
    <property type="term" value="F:oxidoreductase activity"/>
    <property type="evidence" value="ECO:0007669"/>
    <property type="project" value="UniProtKB-KW"/>
</dbReference>
<feature type="domain" description="Gfo/Idh/MocA-like oxidoreductase N-terminal" evidence="2">
    <location>
        <begin position="2"/>
        <end position="134"/>
    </location>
</feature>
<keyword evidence="5" id="KW-1185">Reference proteome</keyword>
<feature type="domain" description="GFO/IDH/MocA-like oxidoreductase" evidence="3">
    <location>
        <begin position="144"/>
        <end position="262"/>
    </location>
</feature>
<dbReference type="EMBL" id="CAJVCE010000001">
    <property type="protein sequence ID" value="CAG7618192.1"/>
    <property type="molecule type" value="Genomic_DNA"/>
</dbReference>
<keyword evidence="1 4" id="KW-0560">Oxidoreductase</keyword>
<dbReference type="RefSeq" id="WP_218096854.1">
    <property type="nucleotide sequence ID" value="NZ_CAJVCE010000001.1"/>
</dbReference>
<dbReference type="InterPro" id="IPR050463">
    <property type="entry name" value="Gfo/Idh/MocA_oxidrdct_glycsds"/>
</dbReference>
<name>A0ABN7TGG1_9BACL</name>
<dbReference type="Proteomes" id="UP000730618">
    <property type="component" value="Unassembled WGS sequence"/>
</dbReference>
<evidence type="ECO:0000313" key="4">
    <source>
        <dbReference type="EMBL" id="CAG7618192.1"/>
    </source>
</evidence>
<dbReference type="EC" id="1.1.1.369" evidence="4"/>
<sequence>MLKIGLIGLGYMGRMHFSCYKKLEEASADARLTAICDGDALKFQGIFAGGNIQVPSGQFDFSPYRQYTDIDRMLEEEELDMVDIALPTYLHAEVAVKALNKGIHVLCEKPMALTSAQGEAMIRAAEQSGKKLMIAQCLRFWPEYEYLKETVESGRYGKVLGAYFFRGGHPPKWTFNDWMIKESTSGGGLLDLHIHDVDLVHWLFGKPQSVSTIARSVLPESAYDILSTNYLFDDNKVVNTQIDRSLGGEFGFEMAYRVNFEGGNLLFENRVLKDNPNDGKGFVPQLPAENGYYREIRYFIDAVQHDKPIERSAPHDSLMTLKIVEAEKRSADSGGIRVTVA</sequence>
<dbReference type="Pfam" id="PF01408">
    <property type="entry name" value="GFO_IDH_MocA"/>
    <property type="match status" value="1"/>
</dbReference>
<dbReference type="Pfam" id="PF22725">
    <property type="entry name" value="GFO_IDH_MocA_C3"/>
    <property type="match status" value="1"/>
</dbReference>
<organism evidence="4 5">
    <name type="scientific">Paenibacillus allorhizosphaerae</name>
    <dbReference type="NCBI Taxonomy" id="2849866"/>
    <lineage>
        <taxon>Bacteria</taxon>
        <taxon>Bacillati</taxon>
        <taxon>Bacillota</taxon>
        <taxon>Bacilli</taxon>
        <taxon>Bacillales</taxon>
        <taxon>Paenibacillaceae</taxon>
        <taxon>Paenibacillus</taxon>
    </lineage>
</organism>
<proteinExistence type="predicted"/>
<accession>A0ABN7TGG1</accession>
<evidence type="ECO:0000259" key="3">
    <source>
        <dbReference type="Pfam" id="PF22725"/>
    </source>
</evidence>
<evidence type="ECO:0000256" key="1">
    <source>
        <dbReference type="ARBA" id="ARBA00023002"/>
    </source>
</evidence>